<dbReference type="PANTHER" id="PTHR36504:SF1">
    <property type="entry name" value="LIPOPOLYSACCHARIDE EXPORT SYSTEM PROTEIN LPTA"/>
    <property type="match status" value="1"/>
</dbReference>
<dbReference type="GO" id="GO:0017089">
    <property type="term" value="F:glycolipid transfer activity"/>
    <property type="evidence" value="ECO:0007669"/>
    <property type="project" value="TreeGrafter"/>
</dbReference>
<dbReference type="eggNOG" id="COG1934">
    <property type="taxonomic scope" value="Bacteria"/>
</dbReference>
<dbReference type="AlphaFoldDB" id="V6F7M0"/>
<organism evidence="5 6">
    <name type="scientific">Magnetospirillum gryphiswaldense (strain DSM 6361 / JCM 21280 / NBRC 15271 / MSR-1)</name>
    <dbReference type="NCBI Taxonomy" id="431944"/>
    <lineage>
        <taxon>Bacteria</taxon>
        <taxon>Pseudomonadati</taxon>
        <taxon>Pseudomonadota</taxon>
        <taxon>Alphaproteobacteria</taxon>
        <taxon>Rhodospirillales</taxon>
        <taxon>Rhodospirillaceae</taxon>
        <taxon>Magnetospirillum</taxon>
    </lineage>
</organism>
<keyword evidence="6" id="KW-1185">Reference proteome</keyword>
<evidence type="ECO:0000256" key="2">
    <source>
        <dbReference type="SAM" id="MobiDB-lite"/>
    </source>
</evidence>
<dbReference type="GO" id="GO:0015920">
    <property type="term" value="P:lipopolysaccharide transport"/>
    <property type="evidence" value="ECO:0007669"/>
    <property type="project" value="TreeGrafter"/>
</dbReference>
<keyword evidence="1 3" id="KW-0732">Signal</keyword>
<dbReference type="GO" id="GO:0030288">
    <property type="term" value="C:outer membrane-bounded periplasmic space"/>
    <property type="evidence" value="ECO:0007669"/>
    <property type="project" value="TreeGrafter"/>
</dbReference>
<evidence type="ECO:0000259" key="4">
    <source>
        <dbReference type="Pfam" id="PF03968"/>
    </source>
</evidence>
<evidence type="ECO:0000313" key="5">
    <source>
        <dbReference type="EMBL" id="CDL01352.1"/>
    </source>
</evidence>
<evidence type="ECO:0000256" key="3">
    <source>
        <dbReference type="SAM" id="SignalP"/>
    </source>
</evidence>
<evidence type="ECO:0000256" key="1">
    <source>
        <dbReference type="ARBA" id="ARBA00022729"/>
    </source>
</evidence>
<feature type="signal peptide" evidence="3">
    <location>
        <begin position="1"/>
        <end position="21"/>
    </location>
</feature>
<feature type="region of interest" description="Disordered" evidence="2">
    <location>
        <begin position="247"/>
        <end position="286"/>
    </location>
</feature>
<dbReference type="EMBL" id="HG794546">
    <property type="protein sequence ID" value="CDL01352.1"/>
    <property type="molecule type" value="Genomic_DNA"/>
</dbReference>
<feature type="chain" id="PRO_5004745515" description="Organic solvent tolerance-like N-terminal domain-containing protein" evidence="3">
    <location>
        <begin position="22"/>
        <end position="286"/>
    </location>
</feature>
<dbReference type="KEGG" id="mgy:MGMSRv2__4137"/>
<dbReference type="STRING" id="1430440.MGMSRv2__4137"/>
<feature type="domain" description="Organic solvent tolerance-like N-terminal" evidence="4">
    <location>
        <begin position="136"/>
        <end position="240"/>
    </location>
</feature>
<evidence type="ECO:0000313" key="6">
    <source>
        <dbReference type="Proteomes" id="UP000018922"/>
    </source>
</evidence>
<dbReference type="GO" id="GO:0009279">
    <property type="term" value="C:cell outer membrane"/>
    <property type="evidence" value="ECO:0007669"/>
    <property type="project" value="TreeGrafter"/>
</dbReference>
<dbReference type="Gene3D" id="2.60.450.10">
    <property type="entry name" value="Lipopolysaccharide (LPS) transport protein A like domain"/>
    <property type="match status" value="2"/>
</dbReference>
<reference evidence="5 6" key="1">
    <citation type="journal article" date="2014" name="Genome Announc.">
        <title>Complete genome sequence of Magnetospirillum gryphiswaldense MSR-1.</title>
        <authorList>
            <person name="Wang X."/>
            <person name="Wang Q."/>
            <person name="Zhang W."/>
            <person name="Wang Y."/>
            <person name="Li L."/>
            <person name="Wen T."/>
            <person name="Zhang T."/>
            <person name="Zhang Y."/>
            <person name="Xu J."/>
            <person name="Hu J."/>
            <person name="Li S."/>
            <person name="Liu L."/>
            <person name="Liu J."/>
            <person name="Jiang W."/>
            <person name="Tian J."/>
            <person name="Li Y."/>
            <person name="Schuler D."/>
            <person name="Wang L."/>
            <person name="Li J."/>
        </authorList>
    </citation>
    <scope>NUCLEOTIDE SEQUENCE [LARGE SCALE GENOMIC DNA]</scope>
    <source>
        <strain evidence="6">DSM 6361 / JCM 21280 / NBRC 15271 / MSR-1</strain>
    </source>
</reference>
<gene>
    <name evidence="5" type="ordered locus">MGMSRv2__4137</name>
</gene>
<dbReference type="InterPro" id="IPR005653">
    <property type="entry name" value="OstA-like_N"/>
</dbReference>
<dbReference type="Pfam" id="PF03968">
    <property type="entry name" value="LptD_N"/>
    <property type="match status" value="2"/>
</dbReference>
<accession>V6F7M0</accession>
<protein>
    <recommendedName>
        <fullName evidence="4">Organic solvent tolerance-like N-terminal domain-containing protein</fullName>
    </recommendedName>
</protein>
<dbReference type="HOGENOM" id="CLU_043785_0_0_5"/>
<dbReference type="InterPro" id="IPR052037">
    <property type="entry name" value="LPS_export_LptA"/>
</dbReference>
<dbReference type="PANTHER" id="PTHR36504">
    <property type="entry name" value="LIPOPOLYSACCHARIDE EXPORT SYSTEM PROTEIN LPTA"/>
    <property type="match status" value="1"/>
</dbReference>
<name>V6F7M0_MAGGM</name>
<feature type="domain" description="Organic solvent tolerance-like N-terminal" evidence="4">
    <location>
        <begin position="49"/>
        <end position="135"/>
    </location>
</feature>
<dbReference type="Proteomes" id="UP000018922">
    <property type="component" value="Chromosome I"/>
</dbReference>
<sequence>MIGRGVVLLLAVLLAPVQAWAQGFNLGRGNNEEIQVYADDGIEWISDATRVIARGNAKATRGTMTVTADSLTAYYRDGAGGNEIWRLDADGNVTITTPTETGTGTKATYDLEKAIFVLRGHPAKIVTPTDQVTAKDTLEYWEKERMAVARGDAVAIQKDKKIQSDILTAHFKEGAKGSLELERADGYGHVVLTTPKEVVTGDRSDYNLQTGIATVAGSVKIIRDGNELNGGYAHVNLNTGISKLFGQPPGGQGETRVRGTFTPDKQNPDQRRAIFKGAGPSVDKQR</sequence>
<proteinExistence type="predicted"/>